<evidence type="ECO:0000313" key="1">
    <source>
        <dbReference type="EMBL" id="PXF44261.1"/>
    </source>
</evidence>
<name>A0A2V3IQ88_9FLOR</name>
<dbReference type="Gene3D" id="3.40.640.10">
    <property type="entry name" value="Type I PLP-dependent aspartate aminotransferase-like (Major domain)"/>
    <property type="match status" value="1"/>
</dbReference>
<protein>
    <submittedName>
        <fullName evidence="1">Uncharacterized protein</fullName>
    </submittedName>
</protein>
<evidence type="ECO:0000313" key="2">
    <source>
        <dbReference type="Proteomes" id="UP000247409"/>
    </source>
</evidence>
<dbReference type="EMBL" id="NBIV01000096">
    <property type="protein sequence ID" value="PXF44261.1"/>
    <property type="molecule type" value="Genomic_DNA"/>
</dbReference>
<comment type="caution">
    <text evidence="1">The sequence shown here is derived from an EMBL/GenBank/DDBJ whole genome shotgun (WGS) entry which is preliminary data.</text>
</comment>
<dbReference type="PANTHER" id="PTHR46658:SF1">
    <property type="entry name" value="CYS OR MET METABOLISM PYRIDOXAL-PHOSPHATE-DEPENDENT ENZYME"/>
    <property type="match status" value="1"/>
</dbReference>
<sequence>MVRIQLVSGVYMIAAALFEVLRPSEMLSVTGSVYRTLEEVVGLRGHGKGNSMDFGVSYSDMDLKKGMVDFEGIAYKVTERTKVVFIQN</sequence>
<gene>
    <name evidence="1" type="ORF">BWQ96_05965</name>
</gene>
<dbReference type="InterPro" id="IPR009651">
    <property type="entry name" value="Met_g_lyase_put"/>
</dbReference>
<dbReference type="STRING" id="448386.A0A2V3IQ88"/>
<dbReference type="AlphaFoldDB" id="A0A2V3IQ88"/>
<dbReference type="PANTHER" id="PTHR46658">
    <property type="entry name" value="CYS OR MET METABOLISM PYRIDOXAL-PHOSPHATE-DEPENDENT ENZYME"/>
    <property type="match status" value="1"/>
</dbReference>
<reference evidence="1 2" key="1">
    <citation type="journal article" date="2018" name="Mol. Biol. Evol.">
        <title>Analysis of the draft genome of the red seaweed Gracilariopsis chorda provides insights into genome size evolution in Rhodophyta.</title>
        <authorList>
            <person name="Lee J."/>
            <person name="Yang E.C."/>
            <person name="Graf L."/>
            <person name="Yang J.H."/>
            <person name="Qiu H."/>
            <person name="Zel Zion U."/>
            <person name="Chan C.X."/>
            <person name="Stephens T.G."/>
            <person name="Weber A.P.M."/>
            <person name="Boo G.H."/>
            <person name="Boo S.M."/>
            <person name="Kim K.M."/>
            <person name="Shin Y."/>
            <person name="Jung M."/>
            <person name="Lee S.J."/>
            <person name="Yim H.S."/>
            <person name="Lee J.H."/>
            <person name="Bhattacharya D."/>
            <person name="Yoon H.S."/>
        </authorList>
    </citation>
    <scope>NUCLEOTIDE SEQUENCE [LARGE SCALE GENOMIC DNA]</scope>
    <source>
        <strain evidence="1 2">SKKU-2015</strain>
        <tissue evidence="1">Whole body</tissue>
    </source>
</reference>
<organism evidence="1 2">
    <name type="scientific">Gracilariopsis chorda</name>
    <dbReference type="NCBI Taxonomy" id="448386"/>
    <lineage>
        <taxon>Eukaryota</taxon>
        <taxon>Rhodophyta</taxon>
        <taxon>Florideophyceae</taxon>
        <taxon>Rhodymeniophycidae</taxon>
        <taxon>Gracilariales</taxon>
        <taxon>Gracilariaceae</taxon>
        <taxon>Gracilariopsis</taxon>
    </lineage>
</organism>
<dbReference type="InterPro" id="IPR015421">
    <property type="entry name" value="PyrdxlP-dep_Trfase_major"/>
</dbReference>
<dbReference type="Pfam" id="PF06838">
    <property type="entry name" value="Met_gamma_lyase"/>
    <property type="match status" value="1"/>
</dbReference>
<proteinExistence type="predicted"/>
<keyword evidence="2" id="KW-1185">Reference proteome</keyword>
<dbReference type="Proteomes" id="UP000247409">
    <property type="component" value="Unassembled WGS sequence"/>
</dbReference>
<accession>A0A2V3IQ88</accession>